<protein>
    <submittedName>
        <fullName evidence="3">LLM class flavin-dependent oxidoreductase</fullName>
        <ecNumber evidence="3">1.-.-.-</ecNumber>
    </submittedName>
</protein>
<dbReference type="Pfam" id="PF00296">
    <property type="entry name" value="Bac_luciferase"/>
    <property type="match status" value="1"/>
</dbReference>
<dbReference type="GO" id="GO:0016491">
    <property type="term" value="F:oxidoreductase activity"/>
    <property type="evidence" value="ECO:0007669"/>
    <property type="project" value="UniProtKB-KW"/>
</dbReference>
<comment type="similarity">
    <text evidence="1">To bacterial alkanal monooxygenase alpha and beta chains.</text>
</comment>
<dbReference type="NCBIfam" id="TIGR03558">
    <property type="entry name" value="oxido_grp_1"/>
    <property type="match status" value="1"/>
</dbReference>
<dbReference type="SUPFAM" id="SSF51679">
    <property type="entry name" value="Bacterial luciferase-like"/>
    <property type="match status" value="1"/>
</dbReference>
<dbReference type="RefSeq" id="WP_344912739.1">
    <property type="nucleotide sequence ID" value="NZ_BAAAYO010000010.1"/>
</dbReference>
<dbReference type="InterPro" id="IPR036661">
    <property type="entry name" value="Luciferase-like_sf"/>
</dbReference>
<keyword evidence="3" id="KW-0560">Oxidoreductase</keyword>
<evidence type="ECO:0000313" key="3">
    <source>
        <dbReference type="EMBL" id="MFB9751830.1"/>
    </source>
</evidence>
<organism evidence="3 4">
    <name type="scientific">Paenibacillus hodogayensis</name>
    <dbReference type="NCBI Taxonomy" id="279208"/>
    <lineage>
        <taxon>Bacteria</taxon>
        <taxon>Bacillati</taxon>
        <taxon>Bacillota</taxon>
        <taxon>Bacilli</taxon>
        <taxon>Bacillales</taxon>
        <taxon>Paenibacillaceae</taxon>
        <taxon>Paenibacillus</taxon>
    </lineage>
</organism>
<dbReference type="Proteomes" id="UP001589619">
    <property type="component" value="Unassembled WGS sequence"/>
</dbReference>
<dbReference type="InterPro" id="IPR011251">
    <property type="entry name" value="Luciferase-like_dom"/>
</dbReference>
<comment type="caution">
    <text evidence="3">The sequence shown here is derived from an EMBL/GenBank/DDBJ whole genome shotgun (WGS) entry which is preliminary data.</text>
</comment>
<evidence type="ECO:0000256" key="1">
    <source>
        <dbReference type="ARBA" id="ARBA00007789"/>
    </source>
</evidence>
<gene>
    <name evidence="3" type="ORF">ACFFNY_09620</name>
</gene>
<accession>A0ABV5VU56</accession>
<dbReference type="PANTHER" id="PTHR30137:SF6">
    <property type="entry name" value="LUCIFERASE-LIKE MONOOXYGENASE"/>
    <property type="match status" value="1"/>
</dbReference>
<name>A0ABV5VU56_9BACL</name>
<evidence type="ECO:0000259" key="2">
    <source>
        <dbReference type="Pfam" id="PF00296"/>
    </source>
</evidence>
<dbReference type="PANTHER" id="PTHR30137">
    <property type="entry name" value="LUCIFERASE-LIKE MONOOXYGENASE"/>
    <property type="match status" value="1"/>
</dbReference>
<keyword evidence="4" id="KW-1185">Reference proteome</keyword>
<dbReference type="InterPro" id="IPR019949">
    <property type="entry name" value="CmoO-like"/>
</dbReference>
<evidence type="ECO:0000313" key="4">
    <source>
        <dbReference type="Proteomes" id="UP001589619"/>
    </source>
</evidence>
<dbReference type="EC" id="1.-.-.-" evidence="3"/>
<dbReference type="CDD" id="cd00347">
    <property type="entry name" value="Flavin_utilizing_monoxygenases"/>
    <property type="match status" value="1"/>
</dbReference>
<feature type="domain" description="Luciferase-like" evidence="2">
    <location>
        <begin position="15"/>
        <end position="292"/>
    </location>
</feature>
<reference evidence="3 4" key="1">
    <citation type="submission" date="2024-09" db="EMBL/GenBank/DDBJ databases">
        <authorList>
            <person name="Sun Q."/>
            <person name="Mori K."/>
        </authorList>
    </citation>
    <scope>NUCLEOTIDE SEQUENCE [LARGE SCALE GENOMIC DNA]</scope>
    <source>
        <strain evidence="3 4">JCM 12520</strain>
    </source>
</reference>
<dbReference type="Gene3D" id="3.20.20.30">
    <property type="entry name" value="Luciferase-like domain"/>
    <property type="match status" value="1"/>
</dbReference>
<dbReference type="EMBL" id="JBHMAG010000007">
    <property type="protein sequence ID" value="MFB9751830.1"/>
    <property type="molecule type" value="Genomic_DNA"/>
</dbReference>
<proteinExistence type="predicted"/>
<dbReference type="InterPro" id="IPR050766">
    <property type="entry name" value="Bact_Lucif_Oxidored"/>
</dbReference>
<sequence length="332" mass="35813">MVQFSVLDVSPIIAGGTVADSLRNTLDLARHAERWGYTRFWLAEHHNSPSIASSATSVVIAHVAAGTSTIRVGSGGIMLPNHASLVIAEQFGTLESLYPGRIDLGLGRAPGTDHLAASALRGKSGRDGHDFPDQLAELRAYFSGRMPVRAIPGEGLDIPIWLLGSSDFSARLAAELGLPFSFAGHFSPLALMPALELYHRNFQPSKVLAEPYAMVAVNVIAADTDEEAERLATSGQQLFLSFIRNTPGPLPAPVKSMEGLWTEREKVALQQNLGSAIVGSPDTVKQKLEKLIKDTRANEIMAVAHIYEHKARLRSYEILADLYQLNGSNGKA</sequence>